<dbReference type="InParanoid" id="A0A0J6WYF2"/>
<sequence length="259" mass="30045">MHTILIVEDELLEQQFLKEIITEELQNTDKIITCTTGTESIQCTKTYYPDIIFMDILLPELDGLDALNQIRKIHSDVSVVILSGYSDFSYAQKAIHLHVQEYLLKPIRPIEIRQTIRRLLSQHTSMEISRVPIAQESQSVSLTHSKYTNSIEKVLQYIHENFKKKLSLKDVSAHVYMNPQYLSRLFKKEVGVSCVDYINHLKIMYACDLLSGTDEPICHVSCICGFSDQSYFNRVFINQKHITPKEFRRNCKVEQAEIL</sequence>
<dbReference type="Proteomes" id="UP000036503">
    <property type="component" value="Unassembled WGS sequence"/>
</dbReference>
<dbReference type="PROSITE" id="PS01124">
    <property type="entry name" value="HTH_ARAC_FAMILY_2"/>
    <property type="match status" value="1"/>
</dbReference>
<accession>A0A0J6WYF2</accession>
<dbReference type="PATRIC" id="fig|1122219.3.peg.532"/>
<dbReference type="Pfam" id="PF00072">
    <property type="entry name" value="Response_reg"/>
    <property type="match status" value="1"/>
</dbReference>
<dbReference type="GO" id="GO:0003700">
    <property type="term" value="F:DNA-binding transcription factor activity"/>
    <property type="evidence" value="ECO:0007669"/>
    <property type="project" value="InterPro"/>
</dbReference>
<dbReference type="Pfam" id="PF12833">
    <property type="entry name" value="HTH_18"/>
    <property type="match status" value="1"/>
</dbReference>
<keyword evidence="3" id="KW-0804">Transcription</keyword>
<dbReference type="Gene3D" id="1.10.10.60">
    <property type="entry name" value="Homeodomain-like"/>
    <property type="match status" value="2"/>
</dbReference>
<keyword evidence="7" id="KW-0418">Kinase</keyword>
<keyword evidence="2" id="KW-0238">DNA-binding</keyword>
<dbReference type="CDD" id="cd17536">
    <property type="entry name" value="REC_YesN-like"/>
    <property type="match status" value="1"/>
</dbReference>
<dbReference type="FunCoup" id="A0A0J6WYF2">
    <property type="interactions" value="21"/>
</dbReference>
<evidence type="ECO:0000256" key="3">
    <source>
        <dbReference type="ARBA" id="ARBA00023163"/>
    </source>
</evidence>
<dbReference type="SUPFAM" id="SSF46689">
    <property type="entry name" value="Homeodomain-like"/>
    <property type="match status" value="2"/>
</dbReference>
<proteinExistence type="predicted"/>
<dbReference type="InterPro" id="IPR018060">
    <property type="entry name" value="HTH_AraC"/>
</dbReference>
<evidence type="ECO:0000256" key="2">
    <source>
        <dbReference type="ARBA" id="ARBA00023125"/>
    </source>
</evidence>
<evidence type="ECO:0000313" key="8">
    <source>
        <dbReference type="Proteomes" id="UP000036503"/>
    </source>
</evidence>
<dbReference type="GO" id="GO:0043565">
    <property type="term" value="F:sequence-specific DNA binding"/>
    <property type="evidence" value="ECO:0007669"/>
    <property type="project" value="InterPro"/>
</dbReference>
<dbReference type="SMART" id="SM00448">
    <property type="entry name" value="REC"/>
    <property type="match status" value="1"/>
</dbReference>
<dbReference type="PROSITE" id="PS50110">
    <property type="entry name" value="RESPONSE_REGULATORY"/>
    <property type="match status" value="1"/>
</dbReference>
<keyword evidence="8" id="KW-1185">Reference proteome</keyword>
<feature type="domain" description="HTH araC/xylS-type" evidence="5">
    <location>
        <begin position="152"/>
        <end position="250"/>
    </location>
</feature>
<comment type="caution">
    <text evidence="7">The sequence shown here is derived from an EMBL/GenBank/DDBJ whole genome shotgun (WGS) entry which is preliminary data.</text>
</comment>
<protein>
    <submittedName>
        <fullName evidence="7">Histidine kinase</fullName>
    </submittedName>
</protein>
<evidence type="ECO:0000259" key="6">
    <source>
        <dbReference type="PROSITE" id="PS50110"/>
    </source>
</evidence>
<dbReference type="OrthoDB" id="324626at2"/>
<dbReference type="SUPFAM" id="SSF52172">
    <property type="entry name" value="CheY-like"/>
    <property type="match status" value="1"/>
</dbReference>
<dbReference type="PANTHER" id="PTHR43280:SF2">
    <property type="entry name" value="HTH-TYPE TRANSCRIPTIONAL REGULATOR EXSA"/>
    <property type="match status" value="1"/>
</dbReference>
<reference evidence="7 8" key="1">
    <citation type="submission" date="2015-06" db="EMBL/GenBank/DDBJ databases">
        <title>Draft genome sequence of beer spoilage bacterium Megasphaera cerevisiae type strain 20462.</title>
        <authorList>
            <person name="Kutumbaka K."/>
            <person name="Pasmowitz J."/>
            <person name="Mategko J."/>
            <person name="Reyes D."/>
            <person name="Friedrich A."/>
            <person name="Han S."/>
            <person name="Martens-Habbena W."/>
            <person name="Neal-McKinney J."/>
            <person name="Janagama H.K."/>
            <person name="Nadala C."/>
            <person name="Samadpour M."/>
        </authorList>
    </citation>
    <scope>NUCLEOTIDE SEQUENCE [LARGE SCALE GENOMIC DNA]</scope>
    <source>
        <strain evidence="7 8">DSM 20462</strain>
    </source>
</reference>
<evidence type="ECO:0000256" key="4">
    <source>
        <dbReference type="PROSITE-ProRule" id="PRU00169"/>
    </source>
</evidence>
<dbReference type="AlphaFoldDB" id="A0A0J6WYF2"/>
<dbReference type="EMBL" id="LEKT01000013">
    <property type="protein sequence ID" value="KMO86902.1"/>
    <property type="molecule type" value="Genomic_DNA"/>
</dbReference>
<keyword evidence="1" id="KW-0805">Transcription regulation</keyword>
<dbReference type="Gene3D" id="3.40.50.2300">
    <property type="match status" value="1"/>
</dbReference>
<dbReference type="InterPro" id="IPR011006">
    <property type="entry name" value="CheY-like_superfamily"/>
</dbReference>
<dbReference type="GO" id="GO:0000160">
    <property type="term" value="P:phosphorelay signal transduction system"/>
    <property type="evidence" value="ECO:0007669"/>
    <property type="project" value="InterPro"/>
</dbReference>
<keyword evidence="7" id="KW-0808">Transferase</keyword>
<dbReference type="InterPro" id="IPR001789">
    <property type="entry name" value="Sig_transdc_resp-reg_receiver"/>
</dbReference>
<evidence type="ECO:0000259" key="5">
    <source>
        <dbReference type="PROSITE" id="PS01124"/>
    </source>
</evidence>
<evidence type="ECO:0000256" key="1">
    <source>
        <dbReference type="ARBA" id="ARBA00023015"/>
    </source>
</evidence>
<evidence type="ECO:0000313" key="7">
    <source>
        <dbReference type="EMBL" id="KMO86902.1"/>
    </source>
</evidence>
<dbReference type="GO" id="GO:0016301">
    <property type="term" value="F:kinase activity"/>
    <property type="evidence" value="ECO:0007669"/>
    <property type="project" value="UniProtKB-KW"/>
</dbReference>
<feature type="modified residue" description="4-aspartylphosphate" evidence="4">
    <location>
        <position position="55"/>
    </location>
</feature>
<gene>
    <name evidence="7" type="ORF">AB840_05635</name>
</gene>
<dbReference type="SMART" id="SM00342">
    <property type="entry name" value="HTH_ARAC"/>
    <property type="match status" value="1"/>
</dbReference>
<dbReference type="InterPro" id="IPR009057">
    <property type="entry name" value="Homeodomain-like_sf"/>
</dbReference>
<dbReference type="PANTHER" id="PTHR43280">
    <property type="entry name" value="ARAC-FAMILY TRANSCRIPTIONAL REGULATOR"/>
    <property type="match status" value="1"/>
</dbReference>
<dbReference type="RefSeq" id="WP_048513856.1">
    <property type="nucleotide sequence ID" value="NZ_FUXD01000015.1"/>
</dbReference>
<organism evidence="7 8">
    <name type="scientific">Megasphaera cerevisiae DSM 20462</name>
    <dbReference type="NCBI Taxonomy" id="1122219"/>
    <lineage>
        <taxon>Bacteria</taxon>
        <taxon>Bacillati</taxon>
        <taxon>Bacillota</taxon>
        <taxon>Negativicutes</taxon>
        <taxon>Veillonellales</taxon>
        <taxon>Veillonellaceae</taxon>
        <taxon>Megasphaera</taxon>
    </lineage>
</organism>
<keyword evidence="4" id="KW-0597">Phosphoprotein</keyword>
<name>A0A0J6WYF2_9FIRM</name>
<feature type="domain" description="Response regulatory" evidence="6">
    <location>
        <begin position="3"/>
        <end position="120"/>
    </location>
</feature>